<dbReference type="GO" id="GO:0009116">
    <property type="term" value="P:nucleoside metabolic process"/>
    <property type="evidence" value="ECO:0007669"/>
    <property type="project" value="InterPro"/>
</dbReference>
<dbReference type="Gene3D" id="1.25.40.10">
    <property type="entry name" value="Tetratricopeptide repeat domain"/>
    <property type="match status" value="6"/>
</dbReference>
<feature type="domain" description="Nucleoside phosphorylase" evidence="1">
    <location>
        <begin position="10"/>
        <end position="126"/>
    </location>
</feature>
<dbReference type="Pfam" id="PF13424">
    <property type="entry name" value="TPR_12"/>
    <property type="match status" value="7"/>
</dbReference>
<dbReference type="Pfam" id="PF25000">
    <property type="entry name" value="DUF7779"/>
    <property type="match status" value="1"/>
</dbReference>
<dbReference type="GeneID" id="55997181"/>
<dbReference type="InterPro" id="IPR027417">
    <property type="entry name" value="P-loop_NTPase"/>
</dbReference>
<dbReference type="EMBL" id="CP055902">
    <property type="protein sequence ID" value="QKX62537.1"/>
    <property type="molecule type" value="Genomic_DNA"/>
</dbReference>
<dbReference type="SMART" id="SM00028">
    <property type="entry name" value="TPR"/>
    <property type="match status" value="15"/>
</dbReference>
<accession>A0A7H8R8V9</accession>
<dbReference type="InterPro" id="IPR056681">
    <property type="entry name" value="DUF7779"/>
</dbReference>
<evidence type="ECO:0000259" key="2">
    <source>
        <dbReference type="Pfam" id="PF25000"/>
    </source>
</evidence>
<evidence type="ECO:0000313" key="3">
    <source>
        <dbReference type="EMBL" id="QKX62537.1"/>
    </source>
</evidence>
<dbReference type="InterPro" id="IPR011990">
    <property type="entry name" value="TPR-like_helical_dom_sf"/>
</dbReference>
<dbReference type="Pfam" id="PF13374">
    <property type="entry name" value="TPR_10"/>
    <property type="match status" value="5"/>
</dbReference>
<dbReference type="SUPFAM" id="SSF48452">
    <property type="entry name" value="TPR-like"/>
    <property type="match status" value="5"/>
</dbReference>
<reference evidence="4" key="1">
    <citation type="submission" date="2020-06" db="EMBL/GenBank/DDBJ databases">
        <title>A chromosome-scale genome assembly of Talaromyces rugulosus W13939.</title>
        <authorList>
            <person name="Wang B."/>
            <person name="Guo L."/>
            <person name="Ye K."/>
            <person name="Wang L."/>
        </authorList>
    </citation>
    <scope>NUCLEOTIDE SEQUENCE [LARGE SCALE GENOMIC DNA]</scope>
    <source>
        <strain evidence="4">W13939</strain>
    </source>
</reference>
<proteinExistence type="predicted"/>
<dbReference type="InterPro" id="IPR035994">
    <property type="entry name" value="Nucleoside_phosphorylase_sf"/>
</dbReference>
<protein>
    <recommendedName>
        <fullName evidence="5">Nucleoside phosphorylase domain-containing protein</fullName>
    </recommendedName>
</protein>
<evidence type="ECO:0008006" key="5">
    <source>
        <dbReference type="Google" id="ProtNLM"/>
    </source>
</evidence>
<organism evidence="3 4">
    <name type="scientific">Talaromyces rugulosus</name>
    <name type="common">Penicillium rugulosum</name>
    <dbReference type="NCBI Taxonomy" id="121627"/>
    <lineage>
        <taxon>Eukaryota</taxon>
        <taxon>Fungi</taxon>
        <taxon>Dikarya</taxon>
        <taxon>Ascomycota</taxon>
        <taxon>Pezizomycotina</taxon>
        <taxon>Eurotiomycetes</taxon>
        <taxon>Eurotiomycetidae</taxon>
        <taxon>Eurotiales</taxon>
        <taxon>Trichocomaceae</taxon>
        <taxon>Talaromyces</taxon>
        <taxon>Talaromyces sect. Islandici</taxon>
    </lineage>
</organism>
<dbReference type="OrthoDB" id="4223291at2759"/>
<sequence length="2032" mass="225596">MPPRTRKDFEIAIICALPVEADAVEALLDEHYDSHTYGKQEGDDNTYATGRIAGHHIVLAFMPGMGNRSSASVARGLRISFAQIKLALVVGICGGAPYSTDNTEIILGDVIISDSVVEYDFGRQYPDGFVRKSGVKETFGQPNQEIRSFLNSLRTSRKRTLIQQQIMEHLQDLQGHNERDWTYPGVSQDILFPASYRHRHYEQDPAVECVCIDCHSNQDPVCELALKSDCQRLGCAGQSIQRRRLDKDKPGAFIHIGTVASANTVMRSGEHRDRLAENEGIIGFEMEGAGVWDNLPCIIIKGVCDYTDSHKNKAWQNYASATAACCTKAFLENWTTGLQQQRPEISSHSQPSSTVPFERDEMFVGREDIIMSIKKAIQGRTGRTSKRAALVGLGGIGKSQIAIEYTYRVRESAPNTWIFWVHASNTTRFEQGYRDIATIAKVPGCDDPKSDILQLVHKWLFDEKNGSWLMVLDNADDIDTFFNSGKNVPLVDYLPRVSHGSILITSRNQTAARNIVGPYGQMIPVEPMNTHDAIALLRTRVNSIRHPVITTWQISFDQIRRISPKATDLLALMSMFDRQGIPEELISEGMDQLGFEDAMAPLMSFSLVQVEVGGRLFELHRLVQLSIRQWLKKQGLAHQLAKRSLRVMETIFPSGDYETTASCHMLLPHLKEAIRFTEELYWELDEEDHLNVSSVANRCGWYLHLMGKYVEAETMHRRALAGREKFLGAEHLDTLISVDNLGSVLKSQGKYEDAEAMHRRALAGKEKVSGAEHPDTLISVNNLGLVLESQGKYEAAEAMHRRALAGKEKVLGAEHPETLTSVDNLGFVLKSQGKYEAAEAMHRRALTGKEKVLGAEHPETLTSVDNLGFVLKSQGKHEEAEAMHRRALAGSEKMLGAEHPDTLISVNNLGLVLESQGKYEAAEAMHRRALAGKEKVLGAEHPETLTSVDNLGFVLQSQRKYEAAEAMHQRALTGKEKVLGAEHPETLTSVDNLGFVLKSQRKYKEAEAMHRRALAGSEKILGAEHPDTLISVNNLSLVLESQGKYEAAEAMHRRALAGKEKVLGAEHPETLTSVDNLGFVLQSRGKYEEAEAMHRRALAGSEKMLGAEHPDTLISVNNLGLVLENQGKYEEAEAMHRRVLAGKEKSRDEFTIAIICALPLEAQAMMALFDERYDELGPIHGKHVGDANIYTTGRIKNHDVVLAYMPGMGNRTSAGVASVLPVSFTGIKLALLVGICGGVPYTSDRTEIVLGDIIIGDRVIEYDFGRQYPDGFERKKGIMEAPASPNREIRSFLNFLRTLQMRDLVQRQTTEYLKMLQEMKGNQWMYPGILQDRLFDASYRHKHYNQKSIAECICADCHSSFDPVCQQALKSDCGTVGCAGDLVPRRRLHSDNPAPIIHIGKIASASSVMKSGEHRDQLAEKEGVIGFEMEGAGVSDSLPCVIIKGVCDYADSHKNKAWQNYAAATAASCAKCILAYWQDGSQQQPRKTLSRPKPSSTVPFERDEMFVGREDIIVSIRNALQGRTVHTSKRAALVGLGGVGKSQIAIEYTYRIRESAPNTWIFWVHGSNTSRFEQGYQDIAAVAKIPRRDDPKYDVLGLVKNWLCDETNGNWLIILDNADDMDIFFNTFGDNTPLVDYLPHVSHGSILVTSRNQTAARNIVGHRGQVIPVKPMGTNDAITLLKTRITVDQSYETEAKLLVEALECIPLAIAQAGAYILNRSPRTSLSTYLQLFQQSLVLSRQGKYKEAAIMHQQALIGRENVLGADHPNTLTCVGILGWVFSRQGKYKEAEIMQWRALSGRERVLGTEHPDTLISASILGSVMSRQGKYEEAAIMHRKTLASREKALGTEHPDTLSSINNLGSVLRCLGKYEEAAMLHQQVLVGRQKVLGTEHPHTLASVNNLGLVLEKQGHYEKAIMMHHQALAGRQKVLGTEHPNTLASMNNLGLALEKQEKYEEAAIIVNNFGLVLEKQGKFEEAAIMHKRALSGREKVLGAKHPNTIASVNNLIRVLAKQGKVEAATFTHHRKHGEALH</sequence>
<name>A0A7H8R8V9_TALRU</name>
<dbReference type="SUPFAM" id="SSF53167">
    <property type="entry name" value="Purine and uridine phosphorylases"/>
    <property type="match status" value="2"/>
</dbReference>
<evidence type="ECO:0000313" key="4">
    <source>
        <dbReference type="Proteomes" id="UP000509510"/>
    </source>
</evidence>
<dbReference type="Proteomes" id="UP000509510">
    <property type="component" value="Chromosome V"/>
</dbReference>
<feature type="domain" description="Nucleoside phosphorylase" evidence="1">
    <location>
        <begin position="1151"/>
        <end position="1284"/>
    </location>
</feature>
<dbReference type="Pfam" id="PF01048">
    <property type="entry name" value="PNP_UDP_1"/>
    <property type="match status" value="2"/>
</dbReference>
<gene>
    <name evidence="3" type="ORF">TRUGW13939_09698</name>
</gene>
<dbReference type="RefSeq" id="XP_035348711.1">
    <property type="nucleotide sequence ID" value="XM_035492818.1"/>
</dbReference>
<dbReference type="InterPro" id="IPR000845">
    <property type="entry name" value="Nucleoside_phosphorylase_d"/>
</dbReference>
<evidence type="ECO:0000259" key="1">
    <source>
        <dbReference type="Pfam" id="PF01048"/>
    </source>
</evidence>
<dbReference type="KEGG" id="trg:TRUGW13939_09698"/>
<dbReference type="PANTHER" id="PTHR46082:SF6">
    <property type="entry name" value="AAA+ ATPASE DOMAIN-CONTAINING PROTEIN-RELATED"/>
    <property type="match status" value="1"/>
</dbReference>
<dbReference type="Gene3D" id="3.40.50.1580">
    <property type="entry name" value="Nucleoside phosphorylase domain"/>
    <property type="match status" value="2"/>
</dbReference>
<dbReference type="Gene3D" id="3.40.50.300">
    <property type="entry name" value="P-loop containing nucleotide triphosphate hydrolases"/>
    <property type="match status" value="2"/>
</dbReference>
<dbReference type="GO" id="GO:0003824">
    <property type="term" value="F:catalytic activity"/>
    <property type="evidence" value="ECO:0007669"/>
    <property type="project" value="InterPro"/>
</dbReference>
<keyword evidence="4" id="KW-1185">Reference proteome</keyword>
<dbReference type="SUPFAM" id="SSF52540">
    <property type="entry name" value="P-loop containing nucleoside triphosphate hydrolases"/>
    <property type="match status" value="2"/>
</dbReference>
<feature type="domain" description="DUF7779" evidence="2">
    <location>
        <begin position="559"/>
        <end position="634"/>
    </location>
</feature>
<dbReference type="PANTHER" id="PTHR46082">
    <property type="entry name" value="ATP/GTP-BINDING PROTEIN-RELATED"/>
    <property type="match status" value="1"/>
</dbReference>
<dbReference type="InterPro" id="IPR019734">
    <property type="entry name" value="TPR_rpt"/>
</dbReference>
<dbReference type="InterPro" id="IPR053137">
    <property type="entry name" value="NLR-like"/>
</dbReference>